<dbReference type="InterPro" id="IPR052035">
    <property type="entry name" value="ZnF_BED_domain_contain"/>
</dbReference>
<evidence type="ECO:0000256" key="2">
    <source>
        <dbReference type="ARBA" id="ARBA00022723"/>
    </source>
</evidence>
<organism evidence="6 7">
    <name type="scientific">Dentiscutata erythropus</name>
    <dbReference type="NCBI Taxonomy" id="1348616"/>
    <lineage>
        <taxon>Eukaryota</taxon>
        <taxon>Fungi</taxon>
        <taxon>Fungi incertae sedis</taxon>
        <taxon>Mucoromycota</taxon>
        <taxon>Glomeromycotina</taxon>
        <taxon>Glomeromycetes</taxon>
        <taxon>Diversisporales</taxon>
        <taxon>Gigasporaceae</taxon>
        <taxon>Dentiscutata</taxon>
    </lineage>
</organism>
<evidence type="ECO:0000256" key="1">
    <source>
        <dbReference type="ARBA" id="ARBA00004123"/>
    </source>
</evidence>
<comment type="subcellular location">
    <subcellularLocation>
        <location evidence="1">Nucleus</location>
    </subcellularLocation>
</comment>
<keyword evidence="2" id="KW-0479">Metal-binding</keyword>
<dbReference type="GO" id="GO:0005634">
    <property type="term" value="C:nucleus"/>
    <property type="evidence" value="ECO:0007669"/>
    <property type="project" value="UniProtKB-SubCell"/>
</dbReference>
<dbReference type="PANTHER" id="PTHR46481:SF10">
    <property type="entry name" value="ZINC FINGER BED DOMAIN-CONTAINING PROTEIN 39"/>
    <property type="match status" value="1"/>
</dbReference>
<accession>A0A9N9EKB7</accession>
<dbReference type="SUPFAM" id="SSF53098">
    <property type="entry name" value="Ribonuclease H-like"/>
    <property type="match status" value="1"/>
</dbReference>
<keyword evidence="3" id="KW-0863">Zinc-finger</keyword>
<dbReference type="OrthoDB" id="2439304at2759"/>
<dbReference type="InterPro" id="IPR012337">
    <property type="entry name" value="RNaseH-like_sf"/>
</dbReference>
<evidence type="ECO:0000256" key="5">
    <source>
        <dbReference type="ARBA" id="ARBA00023242"/>
    </source>
</evidence>
<dbReference type="Proteomes" id="UP000789405">
    <property type="component" value="Unassembled WGS sequence"/>
</dbReference>
<protein>
    <submittedName>
        <fullName evidence="6">538_t:CDS:1</fullName>
    </submittedName>
</protein>
<comment type="caution">
    <text evidence="6">The sequence shown here is derived from an EMBL/GenBank/DDBJ whole genome shotgun (WGS) entry which is preliminary data.</text>
</comment>
<evidence type="ECO:0000256" key="4">
    <source>
        <dbReference type="ARBA" id="ARBA00022833"/>
    </source>
</evidence>
<name>A0A9N9EKB7_9GLOM</name>
<keyword evidence="7" id="KW-1185">Reference proteome</keyword>
<keyword evidence="5" id="KW-0539">Nucleus</keyword>
<dbReference type="AlphaFoldDB" id="A0A9N9EKB7"/>
<gene>
    <name evidence="6" type="ORF">DERYTH_LOCUS11603</name>
</gene>
<evidence type="ECO:0000313" key="7">
    <source>
        <dbReference type="Proteomes" id="UP000789405"/>
    </source>
</evidence>
<dbReference type="EMBL" id="CAJVPY010007256">
    <property type="protein sequence ID" value="CAG8677582.1"/>
    <property type="molecule type" value="Genomic_DNA"/>
</dbReference>
<sequence>MPRQKGIFWEEYDLVSDSLEEVEKYQYKHCKTKYVKNASRLQTHLEKCTSYQIKLAEEEATSSTQNNNTIANLKTKRQRFQAYIDRFTYKYSENDQKLIESLLARGFYSAGISFNVIENEDIKAIFQKGLPWFKIPSRYRLSNSLLNQEYIKIKQLIEIILNESEYFSTLHRLQNEIYNKYISLLLPGETRWRSVFYAAENLLKTKTAIQRLTLEDNIKISDKIKNEILSDIFWHNLKALCDFLLPFAIFLKKLQNDQPTLSIAYSELCKLKISISENTEVSEDFRTNSINKGTDRWKNFLYNPAIILAYKLDPDIKAKP</sequence>
<proteinExistence type="predicted"/>
<keyword evidence="4" id="KW-0862">Zinc</keyword>
<evidence type="ECO:0000313" key="6">
    <source>
        <dbReference type="EMBL" id="CAG8677582.1"/>
    </source>
</evidence>
<dbReference type="GO" id="GO:0008270">
    <property type="term" value="F:zinc ion binding"/>
    <property type="evidence" value="ECO:0007669"/>
    <property type="project" value="UniProtKB-KW"/>
</dbReference>
<reference evidence="6" key="1">
    <citation type="submission" date="2021-06" db="EMBL/GenBank/DDBJ databases">
        <authorList>
            <person name="Kallberg Y."/>
            <person name="Tangrot J."/>
            <person name="Rosling A."/>
        </authorList>
    </citation>
    <scope>NUCLEOTIDE SEQUENCE</scope>
    <source>
        <strain evidence="6">MA453B</strain>
    </source>
</reference>
<dbReference type="PANTHER" id="PTHR46481">
    <property type="entry name" value="ZINC FINGER BED DOMAIN-CONTAINING PROTEIN 4"/>
    <property type="match status" value="1"/>
</dbReference>
<evidence type="ECO:0000256" key="3">
    <source>
        <dbReference type="ARBA" id="ARBA00022771"/>
    </source>
</evidence>